<protein>
    <submittedName>
        <fullName evidence="1">Uncharacterized protein</fullName>
    </submittedName>
</protein>
<reference evidence="2" key="1">
    <citation type="submission" date="2016-10" db="EMBL/GenBank/DDBJ databases">
        <authorList>
            <person name="Varghese N."/>
            <person name="Submissions S."/>
        </authorList>
    </citation>
    <scope>NUCLEOTIDE SEQUENCE [LARGE SCALE GENOMIC DNA]</scope>
    <source>
        <strain evidence="2">CGMCC 1.11012</strain>
    </source>
</reference>
<dbReference type="Proteomes" id="UP000199050">
    <property type="component" value="Unassembled WGS sequence"/>
</dbReference>
<evidence type="ECO:0000313" key="1">
    <source>
        <dbReference type="EMBL" id="SDI98810.1"/>
    </source>
</evidence>
<dbReference type="EMBL" id="FNDX01000010">
    <property type="protein sequence ID" value="SDI98810.1"/>
    <property type="molecule type" value="Genomic_DNA"/>
</dbReference>
<keyword evidence="2" id="KW-1185">Reference proteome</keyword>
<evidence type="ECO:0000313" key="2">
    <source>
        <dbReference type="Proteomes" id="UP000199050"/>
    </source>
</evidence>
<gene>
    <name evidence="1" type="ORF">SAMN05216192_110140</name>
</gene>
<accession>A0A1G8Q413</accession>
<dbReference type="STRING" id="1174501.SAMN05216192_110140"/>
<name>A0A1G8Q413_9BACL</name>
<organism evidence="1 2">
    <name type="scientific">Paenibacillus typhae</name>
    <dbReference type="NCBI Taxonomy" id="1174501"/>
    <lineage>
        <taxon>Bacteria</taxon>
        <taxon>Bacillati</taxon>
        <taxon>Bacillota</taxon>
        <taxon>Bacilli</taxon>
        <taxon>Bacillales</taxon>
        <taxon>Paenibacillaceae</taxon>
        <taxon>Paenibacillus</taxon>
    </lineage>
</organism>
<dbReference type="AlphaFoldDB" id="A0A1G8Q413"/>
<dbReference type="RefSeq" id="WP_090714284.1">
    <property type="nucleotide sequence ID" value="NZ_FNDX01000010.1"/>
</dbReference>
<sequence length="105" mass="11771">MDICNSEDLQAEPFTEKTFTEPEAIRAFVNAVNKASRIKGELDYGVTFRMYAAYKSGGEKVYSLNISDSKEEGIRGLLVESKDSGKGYSIPPKNHEELRKLIYGE</sequence>
<proteinExistence type="predicted"/>